<sequence length="726" mass="80272">MQPEKIIRKIAAALHITPKQVAAALTLFDQGNTIPFVARYRKEATGELDEVQLRQIKENFEYDMALAQRKETVRQSIASQGQLTEELAEKLENAQRLQDVEDIYLPYKPKKRTKASMARDAGLEPLAALLMEQNPAGPSAESLAGSFLSEEVPTVEDALQGAGYIIAEHLSELAAFRRYLRSALWKSAKLECTLLVEEQDAQAMLTYKDFSESIRHLPSHRILAINRGEAQKVLKVTLTAADDIYIQHLRSLLVQQDSPYAALLEAAAADSYKRTIFPQMEREIRNELTERAEKQAITVFAENLRQLLLQPPFTGQTILGMDPGYRTGCKCAVIDSCGHVADYGTYYLTSSQKQREESAAALSALIQQHHVTLISIGNGTASYETEQFISSLIRDNGLTCRYCIANEAGASVYSASDLAREELPELDVSIRGAVSIARRIQDPLAELVKIDPKSIGVGQYQHDVNQKRLSATLDDVVESVVNYVGVDLNTASPALLQHISGLTASTAGNIVAYRNENGPFHDRRELLSVNRLGPAAFTQCAGFLRIKNGSNPLDNTSVHPESYPLAEEIIKMYDFTMQDLENEEKLRLLQSKLQMNAAPKLAAKLQAGIPTIRDILEELRKPGRDIRDGFPQPLTRKHVVSLDELPVGTIVRGTVHNVVDFGAFVDIGLKTPGLIHRSELSSHSFTHPLDIIHVGDIIDAVIISVDAGRSRIGLSIKQLETNKSQK</sequence>
<dbReference type="Gene3D" id="1.10.10.650">
    <property type="entry name" value="RuvA domain 2-like"/>
    <property type="match status" value="1"/>
</dbReference>
<dbReference type="Gene3D" id="1.10.150.310">
    <property type="entry name" value="Tex RuvX-like domain-like"/>
    <property type="match status" value="1"/>
</dbReference>
<dbReference type="InterPro" id="IPR012340">
    <property type="entry name" value="NA-bd_OB-fold"/>
</dbReference>
<dbReference type="SUPFAM" id="SSF47781">
    <property type="entry name" value="RuvA domain 2-like"/>
    <property type="match status" value="2"/>
</dbReference>
<dbReference type="InterPro" id="IPR012337">
    <property type="entry name" value="RNaseH-like_sf"/>
</dbReference>
<dbReference type="InterPro" id="IPR006641">
    <property type="entry name" value="YqgF/RNaseH-like_dom"/>
</dbReference>
<dbReference type="InterPro" id="IPR050437">
    <property type="entry name" value="Ribos_protein_bS1-like"/>
</dbReference>
<dbReference type="InterPro" id="IPR041692">
    <property type="entry name" value="HHH_9"/>
</dbReference>
<dbReference type="PANTHER" id="PTHR10724:SF10">
    <property type="entry name" value="S1 RNA-BINDING DOMAIN-CONTAINING PROTEIN 1"/>
    <property type="match status" value="1"/>
</dbReference>
<accession>A0A1G9UQR0</accession>
<dbReference type="Pfam" id="PF09371">
    <property type="entry name" value="Tex_N"/>
    <property type="match status" value="1"/>
</dbReference>
<dbReference type="GO" id="GO:0005737">
    <property type="term" value="C:cytoplasm"/>
    <property type="evidence" value="ECO:0007669"/>
    <property type="project" value="UniProtKB-ARBA"/>
</dbReference>
<dbReference type="Gene3D" id="1.10.3500.10">
    <property type="entry name" value="Tex N-terminal region-like"/>
    <property type="match status" value="1"/>
</dbReference>
<dbReference type="Pfam" id="PF12836">
    <property type="entry name" value="HHH_3"/>
    <property type="match status" value="1"/>
</dbReference>
<keyword evidence="3" id="KW-1185">Reference proteome</keyword>
<dbReference type="SUPFAM" id="SSF53098">
    <property type="entry name" value="Ribonuclease H-like"/>
    <property type="match status" value="1"/>
</dbReference>
<dbReference type="Pfam" id="PF17674">
    <property type="entry name" value="HHH_9"/>
    <property type="match status" value="1"/>
</dbReference>
<organism evidence="2 3">
    <name type="scientific">Megasphaera paucivorans</name>
    <dbReference type="NCBI Taxonomy" id="349095"/>
    <lineage>
        <taxon>Bacteria</taxon>
        <taxon>Bacillati</taxon>
        <taxon>Bacillota</taxon>
        <taxon>Negativicutes</taxon>
        <taxon>Veillonellales</taxon>
        <taxon>Veillonellaceae</taxon>
        <taxon>Megasphaera</taxon>
    </lineage>
</organism>
<dbReference type="GO" id="GO:0003735">
    <property type="term" value="F:structural constituent of ribosome"/>
    <property type="evidence" value="ECO:0007669"/>
    <property type="project" value="TreeGrafter"/>
</dbReference>
<dbReference type="InterPro" id="IPR023323">
    <property type="entry name" value="Tex-like_dom_sf"/>
</dbReference>
<dbReference type="CDD" id="cd05685">
    <property type="entry name" value="S1_Tex"/>
    <property type="match status" value="1"/>
</dbReference>
<evidence type="ECO:0000259" key="1">
    <source>
        <dbReference type="PROSITE" id="PS50126"/>
    </source>
</evidence>
<dbReference type="GO" id="GO:0006412">
    <property type="term" value="P:translation"/>
    <property type="evidence" value="ECO:0007669"/>
    <property type="project" value="TreeGrafter"/>
</dbReference>
<dbReference type="Pfam" id="PF16921">
    <property type="entry name" value="Tex_YqgF"/>
    <property type="match status" value="1"/>
</dbReference>
<dbReference type="OrthoDB" id="9804714at2"/>
<dbReference type="Gene3D" id="3.30.420.140">
    <property type="entry name" value="YqgF/RNase H-like domain"/>
    <property type="match status" value="1"/>
</dbReference>
<dbReference type="FunFam" id="1.10.10.650:FF:000001">
    <property type="entry name" value="S1 RNA-binding domain 1"/>
    <property type="match status" value="1"/>
</dbReference>
<dbReference type="InterPro" id="IPR032639">
    <property type="entry name" value="Tex_YqgF"/>
</dbReference>
<protein>
    <recommendedName>
        <fullName evidence="1">S1 motif domain-containing protein</fullName>
    </recommendedName>
</protein>
<dbReference type="RefSeq" id="WP_091649373.1">
    <property type="nucleotide sequence ID" value="NZ_FNHQ01000010.1"/>
</dbReference>
<dbReference type="GO" id="GO:0003729">
    <property type="term" value="F:mRNA binding"/>
    <property type="evidence" value="ECO:0007669"/>
    <property type="project" value="TreeGrafter"/>
</dbReference>
<dbReference type="SMART" id="SM00732">
    <property type="entry name" value="YqgFc"/>
    <property type="match status" value="1"/>
</dbReference>
<dbReference type="InterPro" id="IPR055179">
    <property type="entry name" value="Tex-like_central_region"/>
</dbReference>
<dbReference type="SUPFAM" id="SSF50249">
    <property type="entry name" value="Nucleic acid-binding proteins"/>
    <property type="match status" value="1"/>
</dbReference>
<dbReference type="STRING" id="349095.SAMN05660299_01221"/>
<proteinExistence type="predicted"/>
<dbReference type="PANTHER" id="PTHR10724">
    <property type="entry name" value="30S RIBOSOMAL PROTEIN S1"/>
    <property type="match status" value="1"/>
</dbReference>
<dbReference type="SUPFAM" id="SSF158832">
    <property type="entry name" value="Tex N-terminal region-like"/>
    <property type="match status" value="1"/>
</dbReference>
<name>A0A1G9UQR0_9FIRM</name>
<dbReference type="Pfam" id="PF00575">
    <property type="entry name" value="S1"/>
    <property type="match status" value="1"/>
</dbReference>
<dbReference type="Gene3D" id="2.40.50.140">
    <property type="entry name" value="Nucleic acid-binding proteins"/>
    <property type="match status" value="1"/>
</dbReference>
<evidence type="ECO:0000313" key="3">
    <source>
        <dbReference type="Proteomes" id="UP000199309"/>
    </source>
</evidence>
<dbReference type="FunFam" id="2.40.50.140:FF:000051">
    <property type="entry name" value="RNA-binding transcriptional accessory protein"/>
    <property type="match status" value="1"/>
</dbReference>
<dbReference type="InterPro" id="IPR003029">
    <property type="entry name" value="S1_domain"/>
</dbReference>
<feature type="domain" description="S1 motif" evidence="1">
    <location>
        <begin position="648"/>
        <end position="717"/>
    </location>
</feature>
<dbReference type="Proteomes" id="UP000199309">
    <property type="component" value="Unassembled WGS sequence"/>
</dbReference>
<dbReference type="InterPro" id="IPR037027">
    <property type="entry name" value="YqgF/RNaseH-like_dom_sf"/>
</dbReference>
<dbReference type="Pfam" id="PF22706">
    <property type="entry name" value="Tex_central_region"/>
    <property type="match status" value="1"/>
</dbReference>
<evidence type="ECO:0000313" key="2">
    <source>
        <dbReference type="EMBL" id="SDM62173.1"/>
    </source>
</evidence>
<dbReference type="EMBL" id="FNHQ01000010">
    <property type="protein sequence ID" value="SDM62173.1"/>
    <property type="molecule type" value="Genomic_DNA"/>
</dbReference>
<dbReference type="InterPro" id="IPR010994">
    <property type="entry name" value="RuvA_2-like"/>
</dbReference>
<dbReference type="AlphaFoldDB" id="A0A1G9UQR0"/>
<dbReference type="InterPro" id="IPR023319">
    <property type="entry name" value="Tex-like_HTH_dom_sf"/>
</dbReference>
<gene>
    <name evidence="2" type="ORF">SAMN05660299_01221</name>
</gene>
<dbReference type="FunFam" id="1.10.150.310:FF:000001">
    <property type="entry name" value="RNA-binding transcriptional accessory protein"/>
    <property type="match status" value="1"/>
</dbReference>
<dbReference type="InterPro" id="IPR044146">
    <property type="entry name" value="S1_Tex"/>
</dbReference>
<dbReference type="FunFam" id="3.30.420.140:FF:000001">
    <property type="entry name" value="RNA-binding transcriptional accessory protein"/>
    <property type="match status" value="1"/>
</dbReference>
<dbReference type="SMART" id="SM00316">
    <property type="entry name" value="S1"/>
    <property type="match status" value="1"/>
</dbReference>
<dbReference type="PROSITE" id="PS50126">
    <property type="entry name" value="S1"/>
    <property type="match status" value="1"/>
</dbReference>
<dbReference type="InterPro" id="IPR018974">
    <property type="entry name" value="Tex-like_N"/>
</dbReference>
<dbReference type="GO" id="GO:0006139">
    <property type="term" value="P:nucleobase-containing compound metabolic process"/>
    <property type="evidence" value="ECO:0007669"/>
    <property type="project" value="InterPro"/>
</dbReference>
<reference evidence="2 3" key="1">
    <citation type="submission" date="2016-10" db="EMBL/GenBank/DDBJ databases">
        <authorList>
            <person name="de Groot N.N."/>
        </authorList>
    </citation>
    <scope>NUCLEOTIDE SEQUENCE [LARGE SCALE GENOMIC DNA]</scope>
    <source>
        <strain evidence="2 3">DSM 16981</strain>
    </source>
</reference>